<organism evidence="9 10">
    <name type="scientific">Flagellimonas alvinocaridis</name>
    <dbReference type="NCBI Taxonomy" id="2530200"/>
    <lineage>
        <taxon>Bacteria</taxon>
        <taxon>Pseudomonadati</taxon>
        <taxon>Bacteroidota</taxon>
        <taxon>Flavobacteriia</taxon>
        <taxon>Flavobacteriales</taxon>
        <taxon>Flavobacteriaceae</taxon>
        <taxon>Flagellimonas</taxon>
    </lineage>
</organism>
<name>A0A4S8RNE4_9FLAO</name>
<feature type="transmembrane region" description="Helical" evidence="7">
    <location>
        <begin position="275"/>
        <end position="294"/>
    </location>
</feature>
<dbReference type="AlphaFoldDB" id="A0A4S8RNE4"/>
<evidence type="ECO:0000256" key="3">
    <source>
        <dbReference type="ARBA" id="ARBA00022448"/>
    </source>
</evidence>
<evidence type="ECO:0000256" key="5">
    <source>
        <dbReference type="ARBA" id="ARBA00022989"/>
    </source>
</evidence>
<evidence type="ECO:0000256" key="1">
    <source>
        <dbReference type="ARBA" id="ARBA00004127"/>
    </source>
</evidence>
<accession>A0A4S8RNE4</accession>
<comment type="caution">
    <text evidence="9">The sequence shown here is derived from an EMBL/GenBank/DDBJ whole genome shotgun (WGS) entry which is preliminary data.</text>
</comment>
<dbReference type="InterPro" id="IPR051788">
    <property type="entry name" value="MFS_Transporter"/>
</dbReference>
<keyword evidence="6 7" id="KW-0472">Membrane</keyword>
<evidence type="ECO:0000313" key="10">
    <source>
        <dbReference type="Proteomes" id="UP000310406"/>
    </source>
</evidence>
<feature type="transmembrane region" description="Helical" evidence="7">
    <location>
        <begin position="49"/>
        <end position="70"/>
    </location>
</feature>
<sequence length="390" mass="41719">MKKEKKYNYKVVFVAACLGMLLFGVVMISLGSLLPSISKKIYLSNVETGATLSLLPLGILLGSIVFGPLVDRFGYKIILIIGGLLSFIGFEGLGAATQSDYLKWTILIIGLGGGILNGATNALVSDISKDKHSANLSLLGVFYGVGALGVPAVVGFLQKYLETDVLIFWMGMGMLLPVVLFGITIFPSPKKAQGFPVAQGLGMLKDPILLLLGFVLFFQSGLEGIANNWTTLFLETERAFEPADALFVLSLFVCGLCAARLLLGKILRQINPYTVLLLSVCILLGSATIIWAFQAHSLSIMGLVGFGIGLAAGFPVVLGYVGKMYKELTGTAFSLVITIALIGNVLSNYLMGWVSQYFGIGLYPVLLVVLVIAMAGLILGLQKRLNQIKY</sequence>
<reference evidence="9 10" key="1">
    <citation type="submission" date="2019-03" db="EMBL/GenBank/DDBJ databases">
        <title>Muricauda SCR12 sp.nov, a marine bacterium isolated from Pacific Ocean:the Okinawa trough.</title>
        <authorList>
            <person name="Liu L."/>
        </authorList>
    </citation>
    <scope>NUCLEOTIDE SEQUENCE [LARGE SCALE GENOMIC DNA]</scope>
    <source>
        <strain evidence="9 10">SCR12</strain>
    </source>
</reference>
<keyword evidence="4 7" id="KW-0812">Transmembrane</keyword>
<dbReference type="GO" id="GO:0016020">
    <property type="term" value="C:membrane"/>
    <property type="evidence" value="ECO:0007669"/>
    <property type="project" value="TreeGrafter"/>
</dbReference>
<dbReference type="InterPro" id="IPR020846">
    <property type="entry name" value="MFS_dom"/>
</dbReference>
<dbReference type="EMBL" id="SNTZ01000002">
    <property type="protein sequence ID" value="THV60098.1"/>
    <property type="molecule type" value="Genomic_DNA"/>
</dbReference>
<feature type="transmembrane region" description="Helical" evidence="7">
    <location>
        <begin position="101"/>
        <end position="124"/>
    </location>
</feature>
<dbReference type="RefSeq" id="WP_136565682.1">
    <property type="nucleotide sequence ID" value="NZ_SNTZ01000002.1"/>
</dbReference>
<keyword evidence="5 7" id="KW-1133">Transmembrane helix</keyword>
<feature type="transmembrane region" description="Helical" evidence="7">
    <location>
        <begin position="207"/>
        <end position="225"/>
    </location>
</feature>
<evidence type="ECO:0000256" key="4">
    <source>
        <dbReference type="ARBA" id="ARBA00022692"/>
    </source>
</evidence>
<comment type="subcellular location">
    <subcellularLocation>
        <location evidence="1">Endomembrane system</location>
        <topology evidence="1">Multi-pass membrane protein</topology>
    </subcellularLocation>
</comment>
<evidence type="ECO:0000256" key="6">
    <source>
        <dbReference type="ARBA" id="ARBA00023136"/>
    </source>
</evidence>
<proteinExistence type="inferred from homology"/>
<feature type="transmembrane region" description="Helical" evidence="7">
    <location>
        <begin position="12"/>
        <end position="37"/>
    </location>
</feature>
<dbReference type="GO" id="GO:0012505">
    <property type="term" value="C:endomembrane system"/>
    <property type="evidence" value="ECO:0007669"/>
    <property type="project" value="UniProtKB-SubCell"/>
</dbReference>
<feature type="transmembrane region" description="Helical" evidence="7">
    <location>
        <begin position="77"/>
        <end position="95"/>
    </location>
</feature>
<dbReference type="PANTHER" id="PTHR23514:SF3">
    <property type="entry name" value="BYPASS OF STOP CODON PROTEIN 6"/>
    <property type="match status" value="1"/>
</dbReference>
<feature type="transmembrane region" description="Helical" evidence="7">
    <location>
        <begin position="300"/>
        <end position="321"/>
    </location>
</feature>
<gene>
    <name evidence="9" type="ORF">EZV76_05920</name>
</gene>
<dbReference type="InterPro" id="IPR011701">
    <property type="entry name" value="MFS"/>
</dbReference>
<feature type="transmembrane region" description="Helical" evidence="7">
    <location>
        <begin position="136"/>
        <end position="154"/>
    </location>
</feature>
<dbReference type="GO" id="GO:0022857">
    <property type="term" value="F:transmembrane transporter activity"/>
    <property type="evidence" value="ECO:0007669"/>
    <property type="project" value="InterPro"/>
</dbReference>
<feature type="transmembrane region" description="Helical" evidence="7">
    <location>
        <begin position="357"/>
        <end position="381"/>
    </location>
</feature>
<feature type="domain" description="Major facilitator superfamily (MFS) profile" evidence="8">
    <location>
        <begin position="12"/>
        <end position="388"/>
    </location>
</feature>
<dbReference type="Pfam" id="PF07690">
    <property type="entry name" value="MFS_1"/>
    <property type="match status" value="1"/>
</dbReference>
<evidence type="ECO:0000256" key="7">
    <source>
        <dbReference type="SAM" id="Phobius"/>
    </source>
</evidence>
<evidence type="ECO:0000256" key="2">
    <source>
        <dbReference type="ARBA" id="ARBA00008335"/>
    </source>
</evidence>
<comment type="similarity">
    <text evidence="2">Belongs to the major facilitator superfamily.</text>
</comment>
<dbReference type="PROSITE" id="PS50850">
    <property type="entry name" value="MFS"/>
    <property type="match status" value="1"/>
</dbReference>
<evidence type="ECO:0000313" key="9">
    <source>
        <dbReference type="EMBL" id="THV60098.1"/>
    </source>
</evidence>
<dbReference type="OrthoDB" id="1415952at2"/>
<feature type="transmembrane region" description="Helical" evidence="7">
    <location>
        <begin position="245"/>
        <end position="263"/>
    </location>
</feature>
<feature type="transmembrane region" description="Helical" evidence="7">
    <location>
        <begin position="166"/>
        <end position="186"/>
    </location>
</feature>
<evidence type="ECO:0000259" key="8">
    <source>
        <dbReference type="PROSITE" id="PS50850"/>
    </source>
</evidence>
<keyword evidence="3" id="KW-0813">Transport</keyword>
<keyword evidence="10" id="KW-1185">Reference proteome</keyword>
<dbReference type="PANTHER" id="PTHR23514">
    <property type="entry name" value="BYPASS OF STOP CODON PROTEIN 6"/>
    <property type="match status" value="1"/>
</dbReference>
<dbReference type="SUPFAM" id="SSF103473">
    <property type="entry name" value="MFS general substrate transporter"/>
    <property type="match status" value="1"/>
</dbReference>
<protein>
    <submittedName>
        <fullName evidence="9">MFS transporter</fullName>
    </submittedName>
</protein>
<dbReference type="Gene3D" id="1.20.1250.20">
    <property type="entry name" value="MFS general substrate transporter like domains"/>
    <property type="match status" value="2"/>
</dbReference>
<dbReference type="InterPro" id="IPR036259">
    <property type="entry name" value="MFS_trans_sf"/>
</dbReference>
<feature type="transmembrane region" description="Helical" evidence="7">
    <location>
        <begin position="333"/>
        <end position="351"/>
    </location>
</feature>
<dbReference type="Proteomes" id="UP000310406">
    <property type="component" value="Unassembled WGS sequence"/>
</dbReference>